<reference evidence="1 2" key="1">
    <citation type="journal article" date="2020" name="Cell">
        <title>Large-Scale Comparative Analyses of Tick Genomes Elucidate Their Genetic Diversity and Vector Capacities.</title>
        <authorList>
            <consortium name="Tick Genome and Microbiome Consortium (TIGMIC)"/>
            <person name="Jia N."/>
            <person name="Wang J."/>
            <person name="Shi W."/>
            <person name="Du L."/>
            <person name="Sun Y."/>
            <person name="Zhan W."/>
            <person name="Jiang J.F."/>
            <person name="Wang Q."/>
            <person name="Zhang B."/>
            <person name="Ji P."/>
            <person name="Bell-Sakyi L."/>
            <person name="Cui X.M."/>
            <person name="Yuan T.T."/>
            <person name="Jiang B.G."/>
            <person name="Yang W.F."/>
            <person name="Lam T.T."/>
            <person name="Chang Q.C."/>
            <person name="Ding S.J."/>
            <person name="Wang X.J."/>
            <person name="Zhu J.G."/>
            <person name="Ruan X.D."/>
            <person name="Zhao L."/>
            <person name="Wei J.T."/>
            <person name="Ye R.Z."/>
            <person name="Que T.C."/>
            <person name="Du C.H."/>
            <person name="Zhou Y.H."/>
            <person name="Cheng J.X."/>
            <person name="Dai P.F."/>
            <person name="Guo W.B."/>
            <person name="Han X.H."/>
            <person name="Huang E.J."/>
            <person name="Li L.F."/>
            <person name="Wei W."/>
            <person name="Gao Y.C."/>
            <person name="Liu J.Z."/>
            <person name="Shao H.Z."/>
            <person name="Wang X."/>
            <person name="Wang C.C."/>
            <person name="Yang T.C."/>
            <person name="Huo Q.B."/>
            <person name="Li W."/>
            <person name="Chen H.Y."/>
            <person name="Chen S.E."/>
            <person name="Zhou L.G."/>
            <person name="Ni X.B."/>
            <person name="Tian J.H."/>
            <person name="Sheng Y."/>
            <person name="Liu T."/>
            <person name="Pan Y.S."/>
            <person name="Xia L.Y."/>
            <person name="Li J."/>
            <person name="Zhao F."/>
            <person name="Cao W.C."/>
        </authorList>
    </citation>
    <scope>NUCLEOTIDE SEQUENCE [LARGE SCALE GENOMIC DNA]</scope>
    <source>
        <strain evidence="1">Iper-2018</strain>
    </source>
</reference>
<gene>
    <name evidence="1" type="ORF">HPB47_024140</name>
</gene>
<evidence type="ECO:0000313" key="1">
    <source>
        <dbReference type="EMBL" id="KAG0428902.1"/>
    </source>
</evidence>
<protein>
    <submittedName>
        <fullName evidence="1">Uncharacterized protein</fullName>
    </submittedName>
</protein>
<dbReference type="EMBL" id="JABSTQ010009468">
    <property type="protein sequence ID" value="KAG0428902.1"/>
    <property type="molecule type" value="Genomic_DNA"/>
</dbReference>
<name>A0AC60Q5D1_IXOPE</name>
<comment type="caution">
    <text evidence="1">The sequence shown here is derived from an EMBL/GenBank/DDBJ whole genome shotgun (WGS) entry which is preliminary data.</text>
</comment>
<dbReference type="Proteomes" id="UP000805193">
    <property type="component" value="Unassembled WGS sequence"/>
</dbReference>
<sequence>MSSLLEDDGGMPTIGSFFAGRNVLVTGSTGFLGKVLLEKLLRSCPDVGSIYLIVRSKRGLRAEDRIADILKMQVRSNGECT</sequence>
<proteinExistence type="predicted"/>
<organism evidence="1 2">
    <name type="scientific">Ixodes persulcatus</name>
    <name type="common">Taiga tick</name>
    <dbReference type="NCBI Taxonomy" id="34615"/>
    <lineage>
        <taxon>Eukaryota</taxon>
        <taxon>Metazoa</taxon>
        <taxon>Ecdysozoa</taxon>
        <taxon>Arthropoda</taxon>
        <taxon>Chelicerata</taxon>
        <taxon>Arachnida</taxon>
        <taxon>Acari</taxon>
        <taxon>Parasitiformes</taxon>
        <taxon>Ixodida</taxon>
        <taxon>Ixodoidea</taxon>
        <taxon>Ixodidae</taxon>
        <taxon>Ixodinae</taxon>
        <taxon>Ixodes</taxon>
    </lineage>
</organism>
<keyword evidence="2" id="KW-1185">Reference proteome</keyword>
<accession>A0AC60Q5D1</accession>
<evidence type="ECO:0000313" key="2">
    <source>
        <dbReference type="Proteomes" id="UP000805193"/>
    </source>
</evidence>